<evidence type="ECO:0000313" key="4">
    <source>
        <dbReference type="Proteomes" id="UP000015241"/>
    </source>
</evidence>
<evidence type="ECO:0000256" key="1">
    <source>
        <dbReference type="SAM" id="MobiDB-lite"/>
    </source>
</evidence>
<dbReference type="AlphaFoldDB" id="S8F0P9"/>
<evidence type="ECO:0000313" key="3">
    <source>
        <dbReference type="EMBL" id="EPS95400.1"/>
    </source>
</evidence>
<feature type="compositionally biased region" description="Pro residues" evidence="1">
    <location>
        <begin position="52"/>
        <end position="71"/>
    </location>
</feature>
<dbReference type="HOGENOM" id="CLU_2084888_0_0_1"/>
<gene>
    <name evidence="3" type="ORF">FOMPIDRAFT_1054212</name>
</gene>
<reference evidence="3 4" key="1">
    <citation type="journal article" date="2012" name="Science">
        <title>The Paleozoic origin of enzymatic lignin decomposition reconstructed from 31 fungal genomes.</title>
        <authorList>
            <person name="Floudas D."/>
            <person name="Binder M."/>
            <person name="Riley R."/>
            <person name="Barry K."/>
            <person name="Blanchette R.A."/>
            <person name="Henrissat B."/>
            <person name="Martinez A.T."/>
            <person name="Otillar R."/>
            <person name="Spatafora J.W."/>
            <person name="Yadav J.S."/>
            <person name="Aerts A."/>
            <person name="Benoit I."/>
            <person name="Boyd A."/>
            <person name="Carlson A."/>
            <person name="Copeland A."/>
            <person name="Coutinho P.M."/>
            <person name="de Vries R.P."/>
            <person name="Ferreira P."/>
            <person name="Findley K."/>
            <person name="Foster B."/>
            <person name="Gaskell J."/>
            <person name="Glotzer D."/>
            <person name="Gorecki P."/>
            <person name="Heitman J."/>
            <person name="Hesse C."/>
            <person name="Hori C."/>
            <person name="Igarashi K."/>
            <person name="Jurgens J.A."/>
            <person name="Kallen N."/>
            <person name="Kersten P."/>
            <person name="Kohler A."/>
            <person name="Kuees U."/>
            <person name="Kumar T.K.A."/>
            <person name="Kuo A."/>
            <person name="LaButti K."/>
            <person name="Larrondo L.F."/>
            <person name="Lindquist E."/>
            <person name="Ling A."/>
            <person name="Lombard V."/>
            <person name="Lucas S."/>
            <person name="Lundell T."/>
            <person name="Martin R."/>
            <person name="McLaughlin D.J."/>
            <person name="Morgenstern I."/>
            <person name="Morin E."/>
            <person name="Murat C."/>
            <person name="Nagy L.G."/>
            <person name="Nolan M."/>
            <person name="Ohm R.A."/>
            <person name="Patyshakuliyeva A."/>
            <person name="Rokas A."/>
            <person name="Ruiz-Duenas F.J."/>
            <person name="Sabat G."/>
            <person name="Salamov A."/>
            <person name="Samejima M."/>
            <person name="Schmutz J."/>
            <person name="Slot J.C."/>
            <person name="St John F."/>
            <person name="Stenlid J."/>
            <person name="Sun H."/>
            <person name="Sun S."/>
            <person name="Syed K."/>
            <person name="Tsang A."/>
            <person name="Wiebenga A."/>
            <person name="Young D."/>
            <person name="Pisabarro A."/>
            <person name="Eastwood D.C."/>
            <person name="Martin F."/>
            <person name="Cullen D."/>
            <person name="Grigoriev I.V."/>
            <person name="Hibbett D.S."/>
        </authorList>
    </citation>
    <scope>NUCLEOTIDE SEQUENCE</scope>
    <source>
        <strain evidence="4">FP-58527</strain>
    </source>
</reference>
<keyword evidence="2" id="KW-0732">Signal</keyword>
<feature type="compositionally biased region" description="Pro residues" evidence="1">
    <location>
        <begin position="80"/>
        <end position="89"/>
    </location>
</feature>
<dbReference type="Proteomes" id="UP000015241">
    <property type="component" value="Unassembled WGS sequence"/>
</dbReference>
<dbReference type="EMBL" id="KE504208">
    <property type="protein sequence ID" value="EPS95400.1"/>
    <property type="molecule type" value="Genomic_DNA"/>
</dbReference>
<keyword evidence="4" id="KW-1185">Reference proteome</keyword>
<name>S8F0P9_FOMSC</name>
<protein>
    <submittedName>
        <fullName evidence="3">Uncharacterized protein</fullName>
    </submittedName>
</protein>
<dbReference type="InParanoid" id="S8F0P9"/>
<feature type="region of interest" description="Disordered" evidence="1">
    <location>
        <begin position="45"/>
        <end position="97"/>
    </location>
</feature>
<accession>S8F0P9</accession>
<feature type="chain" id="PRO_5004563367" evidence="2">
    <location>
        <begin position="22"/>
        <end position="117"/>
    </location>
</feature>
<proteinExistence type="predicted"/>
<sequence>MRYTTIAVLVAATAATVPSLAAPVDIFSRAIEEASLAERDNEYAALFARVHNPPPSPPGSPGQPPQPPPEIPPHRIVQHPTPPRTPTPPHHARRRADYDMEELFRRMDLGWQFDELD</sequence>
<organism evidence="3 4">
    <name type="scientific">Fomitopsis schrenkii</name>
    <name type="common">Brown rot fungus</name>
    <dbReference type="NCBI Taxonomy" id="2126942"/>
    <lineage>
        <taxon>Eukaryota</taxon>
        <taxon>Fungi</taxon>
        <taxon>Dikarya</taxon>
        <taxon>Basidiomycota</taxon>
        <taxon>Agaricomycotina</taxon>
        <taxon>Agaricomycetes</taxon>
        <taxon>Polyporales</taxon>
        <taxon>Fomitopsis</taxon>
    </lineage>
</organism>
<evidence type="ECO:0000256" key="2">
    <source>
        <dbReference type="SAM" id="SignalP"/>
    </source>
</evidence>
<feature type="signal peptide" evidence="2">
    <location>
        <begin position="1"/>
        <end position="21"/>
    </location>
</feature>